<reference evidence="1 2" key="1">
    <citation type="submission" date="2019-08" db="EMBL/GenBank/DDBJ databases">
        <title>Selenomonas sp. mPRGC5 and Selenomonas sp. mPRGC8 isolated from ruminal fluid of dairy goat (Capra hircus).</title>
        <authorList>
            <person name="Poothong S."/>
            <person name="Nuengjamnong C."/>
            <person name="Tanasupawat S."/>
        </authorList>
    </citation>
    <scope>NUCLEOTIDE SEQUENCE [LARGE SCALE GENOMIC DNA]</scope>
    <source>
        <strain evidence="2">mPRGC8</strain>
    </source>
</reference>
<comment type="caution">
    <text evidence="1">The sequence shown here is derived from an EMBL/GenBank/DDBJ whole genome shotgun (WGS) entry which is preliminary data.</text>
</comment>
<proteinExistence type="predicted"/>
<organism evidence="1 2">
    <name type="scientific">Selenomonas caprae</name>
    <dbReference type="NCBI Taxonomy" id="2606905"/>
    <lineage>
        <taxon>Bacteria</taxon>
        <taxon>Bacillati</taxon>
        <taxon>Bacillota</taxon>
        <taxon>Negativicutes</taxon>
        <taxon>Selenomonadales</taxon>
        <taxon>Selenomonadaceae</taxon>
        <taxon>Selenomonas</taxon>
    </lineage>
</organism>
<gene>
    <name evidence="1" type="ORF">FZ041_06580</name>
</gene>
<dbReference type="AlphaFoldDB" id="A0A5D6WM99"/>
<evidence type="ECO:0008006" key="3">
    <source>
        <dbReference type="Google" id="ProtNLM"/>
    </source>
</evidence>
<evidence type="ECO:0000313" key="1">
    <source>
        <dbReference type="EMBL" id="TYZ29023.1"/>
    </source>
</evidence>
<sequence>MELLLRIIKGRNDLKIVDMVTQNIVPNLYGREVRFDVFAKDNEGVAYDFEVQRSDTGAVPLRARYNSSLLDAMEVQKSTHWKNLPQTCVIFITEHDVLKGAKPIYHIHRTIHEMEHSIFNDGADIIYVNAACQSSDDPLGRLMHDFHCTNADDMYYPELAERVRFYKTNDKGVTKMCEIMNEVLNEGRAEGLAEGRIDGLLTAVRNLMAAQHLSAQEAMDILNIPAEIREVLLSKLYSTHT</sequence>
<name>A0A5D6WM99_9FIRM</name>
<accession>A0A5D6WM99</accession>
<dbReference type="EMBL" id="VTOZ01000011">
    <property type="protein sequence ID" value="TYZ29023.1"/>
    <property type="molecule type" value="Genomic_DNA"/>
</dbReference>
<dbReference type="Proteomes" id="UP000322783">
    <property type="component" value="Unassembled WGS sequence"/>
</dbReference>
<protein>
    <recommendedName>
        <fullName evidence="3">Rpn family recombination-promoting nuclease/putative transposase</fullName>
    </recommendedName>
</protein>
<keyword evidence="2" id="KW-1185">Reference proteome</keyword>
<dbReference type="Pfam" id="PF12784">
    <property type="entry name" value="PDDEXK_2"/>
    <property type="match status" value="1"/>
</dbReference>
<evidence type="ECO:0000313" key="2">
    <source>
        <dbReference type="Proteomes" id="UP000322783"/>
    </source>
</evidence>